<evidence type="ECO:0000259" key="1">
    <source>
        <dbReference type="PROSITE" id="PS50878"/>
    </source>
</evidence>
<dbReference type="PANTHER" id="PTHR36688">
    <property type="entry name" value="ENDO/EXONUCLEASE/PHOSPHATASE DOMAIN-CONTAINING PROTEIN"/>
    <property type="match status" value="1"/>
</dbReference>
<dbReference type="EMBL" id="JASPKY010000363">
    <property type="protein sequence ID" value="KAK9703838.1"/>
    <property type="molecule type" value="Genomic_DNA"/>
</dbReference>
<evidence type="ECO:0000313" key="3">
    <source>
        <dbReference type="Proteomes" id="UP001458880"/>
    </source>
</evidence>
<feature type="domain" description="Reverse transcriptase" evidence="1">
    <location>
        <begin position="1"/>
        <end position="152"/>
    </location>
</feature>
<keyword evidence="2" id="KW-0548">Nucleotidyltransferase</keyword>
<keyword evidence="2" id="KW-0695">RNA-directed DNA polymerase</keyword>
<proteinExistence type="predicted"/>
<keyword evidence="2" id="KW-0808">Transferase</keyword>
<dbReference type="GO" id="GO:0003964">
    <property type="term" value="F:RNA-directed DNA polymerase activity"/>
    <property type="evidence" value="ECO:0007669"/>
    <property type="project" value="UniProtKB-KW"/>
</dbReference>
<protein>
    <submittedName>
        <fullName evidence="2">Reverse transcriptase (RNA-dependent DNA polymerase)</fullName>
    </submittedName>
</protein>
<reference evidence="2 3" key="1">
    <citation type="journal article" date="2024" name="BMC Genomics">
        <title>De novo assembly and annotation of Popillia japonica's genome with initial clues to its potential as an invasive pest.</title>
        <authorList>
            <person name="Cucini C."/>
            <person name="Boschi S."/>
            <person name="Funari R."/>
            <person name="Cardaioli E."/>
            <person name="Iannotti N."/>
            <person name="Marturano G."/>
            <person name="Paoli F."/>
            <person name="Bruttini M."/>
            <person name="Carapelli A."/>
            <person name="Frati F."/>
            <person name="Nardi F."/>
        </authorList>
    </citation>
    <scope>NUCLEOTIDE SEQUENCE [LARGE SCALE GENOMIC DNA]</scope>
    <source>
        <strain evidence="2">DMR45628</strain>
    </source>
</reference>
<sequence length="236" mass="27485">MVMVGLLDIEEAYSKVWRNSLIYKMVAIGIPWKWIKSRTAVPAKRPARQGLPQGSPLSNILFNVYVWDMPNFHITDDTANVATGTTEQTTSTKLRKRLEEMGKYARRWNIKINAGETEVISFTKKIPKQDFIQWENQRLTVRRSGRYLGIHLDGSYGQELWFQESRKAKLTMKRAQTTLARKCSAAPWYIKNKDILGELMLEDIRRYSRVQKIKCDHRQNQSELGRCPSSKMTRKS</sequence>
<dbReference type="InterPro" id="IPR052560">
    <property type="entry name" value="RdDP_mobile_element"/>
</dbReference>
<dbReference type="PANTHER" id="PTHR36688:SF1">
    <property type="entry name" value="ENDONUCLEASE_EXONUCLEASE_PHOSPHATASE DOMAIN-CONTAINING PROTEIN"/>
    <property type="match status" value="1"/>
</dbReference>
<dbReference type="InterPro" id="IPR000477">
    <property type="entry name" value="RT_dom"/>
</dbReference>
<comment type="caution">
    <text evidence="2">The sequence shown here is derived from an EMBL/GenBank/DDBJ whole genome shotgun (WGS) entry which is preliminary data.</text>
</comment>
<dbReference type="Proteomes" id="UP001458880">
    <property type="component" value="Unassembled WGS sequence"/>
</dbReference>
<keyword evidence="3" id="KW-1185">Reference proteome</keyword>
<dbReference type="AlphaFoldDB" id="A0AAW1JJ98"/>
<evidence type="ECO:0000313" key="2">
    <source>
        <dbReference type="EMBL" id="KAK9703838.1"/>
    </source>
</evidence>
<dbReference type="PROSITE" id="PS50878">
    <property type="entry name" value="RT_POL"/>
    <property type="match status" value="1"/>
</dbReference>
<gene>
    <name evidence="2" type="ORF">QE152_g29121</name>
</gene>
<name>A0AAW1JJ98_POPJA</name>
<dbReference type="Pfam" id="PF00078">
    <property type="entry name" value="RVT_1"/>
    <property type="match status" value="1"/>
</dbReference>
<accession>A0AAW1JJ98</accession>
<organism evidence="2 3">
    <name type="scientific">Popillia japonica</name>
    <name type="common">Japanese beetle</name>
    <dbReference type="NCBI Taxonomy" id="7064"/>
    <lineage>
        <taxon>Eukaryota</taxon>
        <taxon>Metazoa</taxon>
        <taxon>Ecdysozoa</taxon>
        <taxon>Arthropoda</taxon>
        <taxon>Hexapoda</taxon>
        <taxon>Insecta</taxon>
        <taxon>Pterygota</taxon>
        <taxon>Neoptera</taxon>
        <taxon>Endopterygota</taxon>
        <taxon>Coleoptera</taxon>
        <taxon>Polyphaga</taxon>
        <taxon>Scarabaeiformia</taxon>
        <taxon>Scarabaeidae</taxon>
        <taxon>Rutelinae</taxon>
        <taxon>Popillia</taxon>
    </lineage>
</organism>